<keyword evidence="1" id="KW-0808">Transferase</keyword>
<dbReference type="PANTHER" id="PTHR37984">
    <property type="entry name" value="PROTEIN CBG26694"/>
    <property type="match status" value="1"/>
</dbReference>
<reference evidence="10" key="1">
    <citation type="submission" date="2020-08" db="EMBL/GenBank/DDBJ databases">
        <title>Multicomponent nature underlies the extraordinary mechanical properties of spider dragline silk.</title>
        <authorList>
            <person name="Kono N."/>
            <person name="Nakamura H."/>
            <person name="Mori M."/>
            <person name="Yoshida Y."/>
            <person name="Ohtoshi R."/>
            <person name="Malay A.D."/>
            <person name="Moran D.A.P."/>
            <person name="Tomita M."/>
            <person name="Numata K."/>
            <person name="Arakawa K."/>
        </authorList>
    </citation>
    <scope>NUCLEOTIDE SEQUENCE</scope>
</reference>
<dbReference type="GO" id="GO:0003964">
    <property type="term" value="F:RNA-directed DNA polymerase activity"/>
    <property type="evidence" value="ECO:0007669"/>
    <property type="project" value="UniProtKB-KW"/>
</dbReference>
<feature type="domain" description="Reverse transcriptase" evidence="8">
    <location>
        <begin position="90"/>
        <end position="163"/>
    </location>
</feature>
<dbReference type="InterPro" id="IPR043128">
    <property type="entry name" value="Rev_trsase/Diguanyl_cyclase"/>
</dbReference>
<evidence type="ECO:0000256" key="2">
    <source>
        <dbReference type="ARBA" id="ARBA00022695"/>
    </source>
</evidence>
<feature type="domain" description="Reverse transcriptase RNase H-like" evidence="9">
    <location>
        <begin position="253"/>
        <end position="352"/>
    </location>
</feature>
<dbReference type="InterPro" id="IPR043502">
    <property type="entry name" value="DNA/RNA_pol_sf"/>
</dbReference>
<evidence type="ECO:0000313" key="11">
    <source>
        <dbReference type="Proteomes" id="UP000887013"/>
    </source>
</evidence>
<evidence type="ECO:0000256" key="3">
    <source>
        <dbReference type="ARBA" id="ARBA00022722"/>
    </source>
</evidence>
<dbReference type="FunFam" id="3.30.70.270:FF:000026">
    <property type="entry name" value="Transposon Ty3-G Gag-Pol polyprotein"/>
    <property type="match status" value="1"/>
</dbReference>
<feature type="region of interest" description="Disordered" evidence="7">
    <location>
        <begin position="1"/>
        <end position="60"/>
    </location>
</feature>
<dbReference type="Gene3D" id="3.30.70.270">
    <property type="match status" value="2"/>
</dbReference>
<protein>
    <submittedName>
        <fullName evidence="10">Retrovirus-related Pol polyprotein from transposon opus</fullName>
    </submittedName>
</protein>
<evidence type="ECO:0000313" key="10">
    <source>
        <dbReference type="EMBL" id="GFU17381.1"/>
    </source>
</evidence>
<feature type="compositionally biased region" description="Basic residues" evidence="7">
    <location>
        <begin position="30"/>
        <end position="39"/>
    </location>
</feature>
<dbReference type="EMBL" id="BMAW01126575">
    <property type="protein sequence ID" value="GFU17381.1"/>
    <property type="molecule type" value="Genomic_DNA"/>
</dbReference>
<proteinExistence type="predicted"/>
<feature type="compositionally biased region" description="Polar residues" evidence="7">
    <location>
        <begin position="9"/>
        <end position="29"/>
    </location>
</feature>
<dbReference type="InterPro" id="IPR000477">
    <property type="entry name" value="RT_dom"/>
</dbReference>
<dbReference type="InterPro" id="IPR050951">
    <property type="entry name" value="Retrovirus_Pol_polyprotein"/>
</dbReference>
<evidence type="ECO:0000256" key="1">
    <source>
        <dbReference type="ARBA" id="ARBA00022679"/>
    </source>
</evidence>
<gene>
    <name evidence="10" type="primary">pol</name>
    <name evidence="10" type="ORF">NPIL_420851</name>
</gene>
<dbReference type="InterPro" id="IPR041373">
    <property type="entry name" value="RT_RNaseH"/>
</dbReference>
<dbReference type="GO" id="GO:0016787">
    <property type="term" value="F:hydrolase activity"/>
    <property type="evidence" value="ECO:0007669"/>
    <property type="project" value="UniProtKB-KW"/>
</dbReference>
<keyword evidence="4" id="KW-0255">Endonuclease</keyword>
<evidence type="ECO:0000259" key="8">
    <source>
        <dbReference type="Pfam" id="PF00078"/>
    </source>
</evidence>
<evidence type="ECO:0000256" key="4">
    <source>
        <dbReference type="ARBA" id="ARBA00022759"/>
    </source>
</evidence>
<dbReference type="AlphaFoldDB" id="A0A8X6QEB6"/>
<name>A0A8X6QEB6_NEPPI</name>
<sequence length="395" mass="44596">MKDQKTDSDLNQPNSAAICSSKSETTNSKRGVKSPRKNKYAQLREAKGDGRKKPPKIKKTEIPALDLHPTADDYTIGHGWGFAVSVVIISAPEVFQKRNQKLFGDIEGVEIYFDDIIVAEYDEDSHDAIMSKVLERAGSLNIKFNPDKLQYRVSEVKYVGQIISKSGVKPDPDHIKAIVAMPTPKSKTEVRRLLGMVNFLSRFIPNVSNVTAPLREIIHEIVEFNRGKEQELSFVNIKELLAKAPILKVFCASDEIIIQCDSSKDGLGSCLIQKGQPVSFVSRCLTNREKNYAQIEKELLAIVFSFEKHHNFVYGRKVAIQSDHKPLTAIVKKPMHKISSRMQRIILKLLKYDFEINYVPGNQMFIADTLSRAFPVNETVRDDPEMLNIVHTVSK</sequence>
<evidence type="ECO:0000256" key="6">
    <source>
        <dbReference type="ARBA" id="ARBA00022918"/>
    </source>
</evidence>
<accession>A0A8X6QEB6</accession>
<dbReference type="Proteomes" id="UP000887013">
    <property type="component" value="Unassembled WGS sequence"/>
</dbReference>
<dbReference type="GO" id="GO:0004519">
    <property type="term" value="F:endonuclease activity"/>
    <property type="evidence" value="ECO:0007669"/>
    <property type="project" value="UniProtKB-KW"/>
</dbReference>
<evidence type="ECO:0000256" key="7">
    <source>
        <dbReference type="SAM" id="MobiDB-lite"/>
    </source>
</evidence>
<keyword evidence="5" id="KW-0378">Hydrolase</keyword>
<keyword evidence="11" id="KW-1185">Reference proteome</keyword>
<dbReference type="Pfam" id="PF00078">
    <property type="entry name" value="RVT_1"/>
    <property type="match status" value="1"/>
</dbReference>
<keyword evidence="3" id="KW-0540">Nuclease</keyword>
<dbReference type="CDD" id="cd09274">
    <property type="entry name" value="RNase_HI_RT_Ty3"/>
    <property type="match status" value="1"/>
</dbReference>
<dbReference type="Pfam" id="PF17917">
    <property type="entry name" value="RT_RNaseH"/>
    <property type="match status" value="1"/>
</dbReference>
<dbReference type="SUPFAM" id="SSF56672">
    <property type="entry name" value="DNA/RNA polymerases"/>
    <property type="match status" value="1"/>
</dbReference>
<dbReference type="FunFam" id="3.10.20.370:FF:000001">
    <property type="entry name" value="Retrovirus-related Pol polyprotein from transposon 17.6-like protein"/>
    <property type="match status" value="1"/>
</dbReference>
<evidence type="ECO:0000259" key="9">
    <source>
        <dbReference type="Pfam" id="PF17917"/>
    </source>
</evidence>
<feature type="compositionally biased region" description="Basic and acidic residues" evidence="7">
    <location>
        <begin position="42"/>
        <end position="52"/>
    </location>
</feature>
<organism evidence="10 11">
    <name type="scientific">Nephila pilipes</name>
    <name type="common">Giant wood spider</name>
    <name type="synonym">Nephila maculata</name>
    <dbReference type="NCBI Taxonomy" id="299642"/>
    <lineage>
        <taxon>Eukaryota</taxon>
        <taxon>Metazoa</taxon>
        <taxon>Ecdysozoa</taxon>
        <taxon>Arthropoda</taxon>
        <taxon>Chelicerata</taxon>
        <taxon>Arachnida</taxon>
        <taxon>Araneae</taxon>
        <taxon>Araneomorphae</taxon>
        <taxon>Entelegynae</taxon>
        <taxon>Araneoidea</taxon>
        <taxon>Nephilidae</taxon>
        <taxon>Nephila</taxon>
    </lineage>
</organism>
<evidence type="ECO:0000256" key="5">
    <source>
        <dbReference type="ARBA" id="ARBA00022801"/>
    </source>
</evidence>
<keyword evidence="2" id="KW-0548">Nucleotidyltransferase</keyword>
<comment type="caution">
    <text evidence="10">The sequence shown here is derived from an EMBL/GenBank/DDBJ whole genome shotgun (WGS) entry which is preliminary data.</text>
</comment>
<dbReference type="PANTHER" id="PTHR37984:SF7">
    <property type="entry name" value="INTEGRASE CATALYTIC DOMAIN-CONTAINING PROTEIN"/>
    <property type="match status" value="1"/>
</dbReference>
<dbReference type="OrthoDB" id="6431143at2759"/>
<keyword evidence="6" id="KW-0695">RNA-directed DNA polymerase</keyword>